<evidence type="ECO:0000313" key="5">
    <source>
        <dbReference type="Proteomes" id="UP000466997"/>
    </source>
</evidence>
<evidence type="ECO:0000256" key="2">
    <source>
        <dbReference type="ARBA" id="ARBA00023002"/>
    </source>
</evidence>
<dbReference type="KEGG" id="mnm:MNVM_27020"/>
<gene>
    <name evidence="4" type="ORF">MNVM_27020</name>
</gene>
<name>A0A7I7JQV0_9MYCO</name>
<keyword evidence="2" id="KW-0560">Oxidoreductase</keyword>
<dbReference type="EMBL" id="AP022562">
    <property type="protein sequence ID" value="BBX13621.1"/>
    <property type="molecule type" value="Genomic_DNA"/>
</dbReference>
<proteinExistence type="inferred from homology"/>
<dbReference type="PANTHER" id="PTHR43658">
    <property type="entry name" value="SHORT-CHAIN DEHYDROGENASE/REDUCTASE"/>
    <property type="match status" value="1"/>
</dbReference>
<evidence type="ECO:0000313" key="4">
    <source>
        <dbReference type="EMBL" id="BBX13621.1"/>
    </source>
</evidence>
<organism evidence="4 5">
    <name type="scientific">Mycobacterium novum</name>
    <dbReference type="NCBI Taxonomy" id="2492438"/>
    <lineage>
        <taxon>Bacteria</taxon>
        <taxon>Bacillati</taxon>
        <taxon>Actinomycetota</taxon>
        <taxon>Actinomycetes</taxon>
        <taxon>Mycobacteriales</taxon>
        <taxon>Mycobacteriaceae</taxon>
        <taxon>Mycobacterium</taxon>
    </lineage>
</organism>
<dbReference type="Proteomes" id="UP000466997">
    <property type="component" value="Chromosome"/>
</dbReference>
<dbReference type="GO" id="GO:0016491">
    <property type="term" value="F:oxidoreductase activity"/>
    <property type="evidence" value="ECO:0007669"/>
    <property type="project" value="UniProtKB-KW"/>
</dbReference>
<dbReference type="InterPro" id="IPR020904">
    <property type="entry name" value="Sc_DH/Rdtase_CS"/>
</dbReference>
<dbReference type="PRINTS" id="PR00080">
    <property type="entry name" value="SDRFAMILY"/>
</dbReference>
<accession>A0A7I7JQV0</accession>
<dbReference type="SUPFAM" id="SSF51735">
    <property type="entry name" value="NAD(P)-binding Rossmann-fold domains"/>
    <property type="match status" value="1"/>
</dbReference>
<comment type="similarity">
    <text evidence="1 3">Belongs to the short-chain dehydrogenases/reductases (SDR) family.</text>
</comment>
<protein>
    <submittedName>
        <fullName evidence="4">3-hydroxyacyl-CoA dehydrogenase</fullName>
    </submittedName>
</protein>
<keyword evidence="5" id="KW-1185">Reference proteome</keyword>
<evidence type="ECO:0000256" key="1">
    <source>
        <dbReference type="ARBA" id="ARBA00006484"/>
    </source>
</evidence>
<dbReference type="Pfam" id="PF00106">
    <property type="entry name" value="adh_short"/>
    <property type="match status" value="1"/>
</dbReference>
<dbReference type="Gene3D" id="3.40.50.720">
    <property type="entry name" value="NAD(P)-binding Rossmann-like Domain"/>
    <property type="match status" value="1"/>
</dbReference>
<dbReference type="PRINTS" id="PR00081">
    <property type="entry name" value="GDHRDH"/>
</dbReference>
<dbReference type="PANTHER" id="PTHR43658:SF8">
    <property type="entry name" value="17-BETA-HYDROXYSTEROID DEHYDROGENASE 14-RELATED"/>
    <property type="match status" value="1"/>
</dbReference>
<reference evidence="4 5" key="1">
    <citation type="journal article" date="2019" name="Emerg. Microbes Infect.">
        <title>Comprehensive subspecies identification of 175 nontuberculous mycobacteria species based on 7547 genomic profiles.</title>
        <authorList>
            <person name="Matsumoto Y."/>
            <person name="Kinjo T."/>
            <person name="Motooka D."/>
            <person name="Nabeya D."/>
            <person name="Jung N."/>
            <person name="Uechi K."/>
            <person name="Horii T."/>
            <person name="Iida T."/>
            <person name="Fujita J."/>
            <person name="Nakamura S."/>
        </authorList>
    </citation>
    <scope>NUCLEOTIDE SEQUENCE [LARGE SCALE GENOMIC DNA]</scope>
    <source>
        <strain evidence="4 5">JCM 6391</strain>
    </source>
</reference>
<dbReference type="InterPro" id="IPR002347">
    <property type="entry name" value="SDR_fam"/>
</dbReference>
<dbReference type="PROSITE" id="PS00061">
    <property type="entry name" value="ADH_SHORT"/>
    <property type="match status" value="1"/>
</dbReference>
<dbReference type="InterPro" id="IPR036291">
    <property type="entry name" value="NAD(P)-bd_dom_sf"/>
</dbReference>
<evidence type="ECO:0000256" key="3">
    <source>
        <dbReference type="RuleBase" id="RU000363"/>
    </source>
</evidence>
<dbReference type="AlphaFoldDB" id="A0A7I7JQV0"/>
<sequence>MFVEIEGKGAIIVGGASGFGKATAELLAKRGAKVAILDRPQSKGKDVADALGGQFFEADVTDFAGIEKVLNEAVEALGGVHIAVTTAGGTTAGGGIGERTIKRDGPHDLEAFRSTQDLNVVGTFNVSRLAAWHMSTNEPEDDERGVIINTSSIAAFEGQIGQIAYTASKAAIAGMCLTMARDLGGVGIRVLAIAPSLFATGLTQGIPDEFAAVLTKDAAFPKRLGRPEEYAKLAAAIVENPMLNGQCIRLDAGQRFAPK</sequence>